<keyword evidence="2" id="KW-1185">Reference proteome</keyword>
<dbReference type="AlphaFoldDB" id="A0A5P8WGU5"/>
<reference evidence="1 2" key="1">
    <citation type="submission" date="2019-10" db="EMBL/GenBank/DDBJ databases">
        <title>Genomic and transcriptomic insights into the perfect genentic adaptation of a filamentous nitrogen-fixing cyanobacterium to rice fields.</title>
        <authorList>
            <person name="Chen Z."/>
        </authorList>
    </citation>
    <scope>NUCLEOTIDE SEQUENCE [LARGE SCALE GENOMIC DNA]</scope>
    <source>
        <strain evidence="1">CCNUC1</strain>
    </source>
</reference>
<evidence type="ECO:0000313" key="2">
    <source>
        <dbReference type="Proteomes" id="UP000326678"/>
    </source>
</evidence>
<gene>
    <name evidence="1" type="ORF">GXM_08880</name>
</gene>
<name>A0A5P8WGU5_9NOSO</name>
<sequence>MIHQEFTLEKLVVISRWALKNTTRLRNINCLKAYIQSVSGALHKFT</sequence>
<dbReference type="Proteomes" id="UP000326678">
    <property type="component" value="Chromosome Gxm2"/>
</dbReference>
<evidence type="ECO:0000313" key="1">
    <source>
        <dbReference type="EMBL" id="QFS51386.1"/>
    </source>
</evidence>
<dbReference type="KEGG" id="nsh:GXM_08880"/>
<proteinExistence type="predicted"/>
<dbReference type="EMBL" id="CP045227">
    <property type="protein sequence ID" value="QFS51386.1"/>
    <property type="molecule type" value="Genomic_DNA"/>
</dbReference>
<accession>A0A5P8WGU5</accession>
<protein>
    <submittedName>
        <fullName evidence="1">Uncharacterized protein</fullName>
    </submittedName>
</protein>
<organism evidence="1 2">
    <name type="scientific">Nostoc sphaeroides CCNUC1</name>
    <dbReference type="NCBI Taxonomy" id="2653204"/>
    <lineage>
        <taxon>Bacteria</taxon>
        <taxon>Bacillati</taxon>
        <taxon>Cyanobacteriota</taxon>
        <taxon>Cyanophyceae</taxon>
        <taxon>Nostocales</taxon>
        <taxon>Nostocaceae</taxon>
        <taxon>Nostoc</taxon>
    </lineage>
</organism>